<evidence type="ECO:0000256" key="2">
    <source>
        <dbReference type="SAM" id="Phobius"/>
    </source>
</evidence>
<comment type="caution">
    <text evidence="3">The sequence shown here is derived from an EMBL/GenBank/DDBJ whole genome shotgun (WGS) entry which is preliminary data.</text>
</comment>
<feature type="transmembrane region" description="Helical" evidence="2">
    <location>
        <begin position="60"/>
        <end position="81"/>
    </location>
</feature>
<keyword evidence="2" id="KW-1133">Transmembrane helix</keyword>
<dbReference type="AlphaFoldDB" id="A0AAE0GNV1"/>
<feature type="region of interest" description="Disordered" evidence="1">
    <location>
        <begin position="1"/>
        <end position="24"/>
    </location>
</feature>
<proteinExistence type="predicted"/>
<keyword evidence="2" id="KW-0472">Membrane</keyword>
<sequence length="83" mass="9398">MLRAQRSTQETMLRRQRFQAGDNAPLVRSTRETMLRRSTLVSFEKHPSESEMEASISTKVFSVLTMNNALLPVLVFAKVWAGG</sequence>
<evidence type="ECO:0000256" key="1">
    <source>
        <dbReference type="SAM" id="MobiDB-lite"/>
    </source>
</evidence>
<protein>
    <submittedName>
        <fullName evidence="3">Uncharacterized protein</fullName>
    </submittedName>
</protein>
<evidence type="ECO:0000313" key="3">
    <source>
        <dbReference type="EMBL" id="KAK3280806.1"/>
    </source>
</evidence>
<reference evidence="3 4" key="1">
    <citation type="journal article" date="2015" name="Genome Biol. Evol.">
        <title>Comparative Genomics of a Bacterivorous Green Alga Reveals Evolutionary Causalities and Consequences of Phago-Mixotrophic Mode of Nutrition.</title>
        <authorList>
            <person name="Burns J.A."/>
            <person name="Paasch A."/>
            <person name="Narechania A."/>
            <person name="Kim E."/>
        </authorList>
    </citation>
    <scope>NUCLEOTIDE SEQUENCE [LARGE SCALE GENOMIC DNA]</scope>
    <source>
        <strain evidence="3 4">PLY_AMNH</strain>
    </source>
</reference>
<evidence type="ECO:0000313" key="4">
    <source>
        <dbReference type="Proteomes" id="UP001190700"/>
    </source>
</evidence>
<dbReference type="EMBL" id="LGRX02004250">
    <property type="protein sequence ID" value="KAK3280806.1"/>
    <property type="molecule type" value="Genomic_DNA"/>
</dbReference>
<accession>A0AAE0GNV1</accession>
<dbReference type="Proteomes" id="UP001190700">
    <property type="component" value="Unassembled WGS sequence"/>
</dbReference>
<organism evidence="3 4">
    <name type="scientific">Cymbomonas tetramitiformis</name>
    <dbReference type="NCBI Taxonomy" id="36881"/>
    <lineage>
        <taxon>Eukaryota</taxon>
        <taxon>Viridiplantae</taxon>
        <taxon>Chlorophyta</taxon>
        <taxon>Pyramimonadophyceae</taxon>
        <taxon>Pyramimonadales</taxon>
        <taxon>Pyramimonadaceae</taxon>
        <taxon>Cymbomonas</taxon>
    </lineage>
</organism>
<keyword evidence="4" id="KW-1185">Reference proteome</keyword>
<feature type="compositionally biased region" description="Polar residues" evidence="1">
    <location>
        <begin position="1"/>
        <end position="11"/>
    </location>
</feature>
<name>A0AAE0GNV1_9CHLO</name>
<keyword evidence="2" id="KW-0812">Transmembrane</keyword>
<gene>
    <name evidence="3" type="ORF">CYMTET_11370</name>
</gene>